<name>A0A2N1PUV6_9BACT</name>
<evidence type="ECO:0000313" key="5">
    <source>
        <dbReference type="Proteomes" id="UP000233256"/>
    </source>
</evidence>
<dbReference type="PROSITE" id="PS50801">
    <property type="entry name" value="STAS"/>
    <property type="match status" value="1"/>
</dbReference>
<dbReference type="Proteomes" id="UP000233256">
    <property type="component" value="Unassembled WGS sequence"/>
</dbReference>
<dbReference type="Gene3D" id="3.30.750.24">
    <property type="entry name" value="STAS domain"/>
    <property type="match status" value="1"/>
</dbReference>
<dbReference type="EMBL" id="PGXC01000001">
    <property type="protein sequence ID" value="PKK92115.1"/>
    <property type="molecule type" value="Genomic_DNA"/>
</dbReference>
<feature type="domain" description="STAS" evidence="3">
    <location>
        <begin position="5"/>
        <end position="114"/>
    </location>
</feature>
<evidence type="ECO:0000256" key="2">
    <source>
        <dbReference type="RuleBase" id="RU003749"/>
    </source>
</evidence>
<dbReference type="NCBIfam" id="TIGR00377">
    <property type="entry name" value="ant_ant_sig"/>
    <property type="match status" value="1"/>
</dbReference>
<dbReference type="PANTHER" id="PTHR33495">
    <property type="entry name" value="ANTI-SIGMA FACTOR ANTAGONIST TM_1081-RELATED-RELATED"/>
    <property type="match status" value="1"/>
</dbReference>
<reference evidence="4 5" key="1">
    <citation type="journal article" date="2017" name="ISME J.">
        <title>Potential for microbial H2 and metal transformations associated with novel bacteria and archaea in deep terrestrial subsurface sediments.</title>
        <authorList>
            <person name="Hernsdorf A.W."/>
            <person name="Amano Y."/>
            <person name="Miyakawa K."/>
            <person name="Ise K."/>
            <person name="Suzuki Y."/>
            <person name="Anantharaman K."/>
            <person name="Probst A."/>
            <person name="Burstein D."/>
            <person name="Thomas B.C."/>
            <person name="Banfield J.F."/>
        </authorList>
    </citation>
    <scope>NUCLEOTIDE SEQUENCE [LARGE SCALE GENOMIC DNA]</scope>
    <source>
        <strain evidence="4">HGW-Wallbacteria-1</strain>
    </source>
</reference>
<comment type="caution">
    <text evidence="4">The sequence shown here is derived from an EMBL/GenBank/DDBJ whole genome shotgun (WGS) entry which is preliminary data.</text>
</comment>
<organism evidence="4 5">
    <name type="scientific">Candidatus Wallbacteria bacterium HGW-Wallbacteria-1</name>
    <dbReference type="NCBI Taxonomy" id="2013854"/>
    <lineage>
        <taxon>Bacteria</taxon>
        <taxon>Candidatus Walliibacteriota</taxon>
    </lineage>
</organism>
<protein>
    <recommendedName>
        <fullName evidence="2">Anti-sigma factor antagonist</fullName>
    </recommendedName>
</protein>
<dbReference type="Pfam" id="PF01740">
    <property type="entry name" value="STAS"/>
    <property type="match status" value="1"/>
</dbReference>
<dbReference type="CDD" id="cd07043">
    <property type="entry name" value="STAS_anti-anti-sigma_factors"/>
    <property type="match status" value="1"/>
</dbReference>
<sequence>MADHNIFTMEEHGGVAVVNLRGKLDRDSITMIDDTIEELKSRKLHRVVFDFENVEYIFSAALGKLILFLKSSRNEGGDIHVTGLNRSIAAIFEVTRLREILPVHSTVAEAVAAFAVPTEPKADI</sequence>
<evidence type="ECO:0000256" key="1">
    <source>
        <dbReference type="ARBA" id="ARBA00009013"/>
    </source>
</evidence>
<dbReference type="SUPFAM" id="SSF52091">
    <property type="entry name" value="SpoIIaa-like"/>
    <property type="match status" value="1"/>
</dbReference>
<comment type="similarity">
    <text evidence="1 2">Belongs to the anti-sigma-factor antagonist family.</text>
</comment>
<dbReference type="InterPro" id="IPR002645">
    <property type="entry name" value="STAS_dom"/>
</dbReference>
<dbReference type="GO" id="GO:0043856">
    <property type="term" value="F:anti-sigma factor antagonist activity"/>
    <property type="evidence" value="ECO:0007669"/>
    <property type="project" value="InterPro"/>
</dbReference>
<accession>A0A2N1PUV6</accession>
<dbReference type="AlphaFoldDB" id="A0A2N1PUV6"/>
<dbReference type="InterPro" id="IPR003658">
    <property type="entry name" value="Anti-sigma_ant"/>
</dbReference>
<evidence type="ECO:0000313" key="4">
    <source>
        <dbReference type="EMBL" id="PKK92115.1"/>
    </source>
</evidence>
<evidence type="ECO:0000259" key="3">
    <source>
        <dbReference type="PROSITE" id="PS50801"/>
    </source>
</evidence>
<dbReference type="InterPro" id="IPR036513">
    <property type="entry name" value="STAS_dom_sf"/>
</dbReference>
<gene>
    <name evidence="4" type="ORF">CVV64_01470</name>
</gene>
<proteinExistence type="inferred from homology"/>